<evidence type="ECO:0000259" key="3">
    <source>
        <dbReference type="SMART" id="SM00062"/>
    </source>
</evidence>
<dbReference type="EMBL" id="FMJE01000003">
    <property type="protein sequence ID" value="SCM81080.1"/>
    <property type="molecule type" value="Genomic_DNA"/>
</dbReference>
<keyword evidence="1 2" id="KW-0732">Signal</keyword>
<protein>
    <submittedName>
        <fullName evidence="4">ABC transporter, substrate-binding protein, family 3</fullName>
    </submittedName>
</protein>
<dbReference type="InterPro" id="IPR001638">
    <property type="entry name" value="Solute-binding_3/MltF_N"/>
</dbReference>
<gene>
    <name evidence="4" type="ORF">KL86SPO_31259</name>
</gene>
<evidence type="ECO:0000256" key="2">
    <source>
        <dbReference type="SAM" id="SignalP"/>
    </source>
</evidence>
<dbReference type="PROSITE" id="PS51257">
    <property type="entry name" value="PROKAR_LIPOPROTEIN"/>
    <property type="match status" value="1"/>
</dbReference>
<dbReference type="Pfam" id="PF00497">
    <property type="entry name" value="SBP_bac_3"/>
    <property type="match status" value="1"/>
</dbReference>
<reference evidence="4" key="1">
    <citation type="submission" date="2016-08" db="EMBL/GenBank/DDBJ databases">
        <authorList>
            <person name="Seilhamer J.J."/>
        </authorList>
    </citation>
    <scope>NUCLEOTIDE SEQUENCE</scope>
    <source>
        <strain evidence="4">86</strain>
    </source>
</reference>
<feature type="domain" description="Solute-binding protein family 3/N-terminal" evidence="3">
    <location>
        <begin position="42"/>
        <end position="279"/>
    </location>
</feature>
<evidence type="ECO:0000313" key="4">
    <source>
        <dbReference type="EMBL" id="SCM81080.1"/>
    </source>
</evidence>
<feature type="signal peptide" evidence="2">
    <location>
        <begin position="1"/>
        <end position="32"/>
    </location>
</feature>
<proteinExistence type="predicted"/>
<dbReference type="PANTHER" id="PTHR35936:SF17">
    <property type="entry name" value="ARGININE-BINDING EXTRACELLULAR PROTEIN ARTP"/>
    <property type="match status" value="1"/>
</dbReference>
<organism evidence="4">
    <name type="scientific">uncultured Sporomusa sp</name>
    <dbReference type="NCBI Taxonomy" id="307249"/>
    <lineage>
        <taxon>Bacteria</taxon>
        <taxon>Bacillati</taxon>
        <taxon>Bacillota</taxon>
        <taxon>Negativicutes</taxon>
        <taxon>Selenomonadales</taxon>
        <taxon>Sporomusaceae</taxon>
        <taxon>Sporomusa</taxon>
        <taxon>environmental samples</taxon>
    </lineage>
</organism>
<dbReference type="Gene3D" id="3.40.190.10">
    <property type="entry name" value="Periplasmic binding protein-like II"/>
    <property type="match status" value="2"/>
</dbReference>
<name>A0A212LUE2_9FIRM</name>
<accession>A0A212LUE2</accession>
<sequence>MKNYKTMLRMVLCLAIVAFGVMLAGCSGDKKAAENKPADKKVLRVGMECGYAPFNWTQTTPDNGAVQIKGSQEYALGYDVMIAKKIADSMGYELEIHKIEWDGLAPAINAGKIDAAIAGMSITSKRKETVDFSSVYYNADIVALTKKNTPFADAKNLDSLKGAVATSQLNTVWYDLLKQIPDAKIQPAIDNVPGMIVALTSGKVDVVATDKPTAMAAVYANPGLVMLDFKDGQGFKVEKEEVEMGIAVAKGTSAELLKKINTALSTMTEADRDKMMEEAIKKQPLAK</sequence>
<dbReference type="PANTHER" id="PTHR35936">
    <property type="entry name" value="MEMBRANE-BOUND LYTIC MUREIN TRANSGLYCOSYLASE F"/>
    <property type="match status" value="1"/>
</dbReference>
<dbReference type="RefSeq" id="WP_075754003.1">
    <property type="nucleotide sequence ID" value="NZ_LT608335.1"/>
</dbReference>
<dbReference type="SMART" id="SM00062">
    <property type="entry name" value="PBPb"/>
    <property type="match status" value="1"/>
</dbReference>
<dbReference type="AlphaFoldDB" id="A0A212LUE2"/>
<dbReference type="SUPFAM" id="SSF53850">
    <property type="entry name" value="Periplasmic binding protein-like II"/>
    <property type="match status" value="1"/>
</dbReference>
<feature type="chain" id="PRO_5012623209" evidence="2">
    <location>
        <begin position="33"/>
        <end position="287"/>
    </location>
</feature>
<evidence type="ECO:0000256" key="1">
    <source>
        <dbReference type="ARBA" id="ARBA00022729"/>
    </source>
</evidence>